<feature type="compositionally biased region" description="Basic and acidic residues" evidence="1">
    <location>
        <begin position="89"/>
        <end position="102"/>
    </location>
</feature>
<reference evidence="3" key="1">
    <citation type="journal article" date="2005" name="Nature">
        <title>The map-based sequence of the rice genome.</title>
        <authorList>
            <consortium name="International rice genome sequencing project (IRGSP)"/>
            <person name="Matsumoto T."/>
            <person name="Wu J."/>
            <person name="Kanamori H."/>
            <person name="Katayose Y."/>
            <person name="Fujisawa M."/>
            <person name="Namiki N."/>
            <person name="Mizuno H."/>
            <person name="Yamamoto K."/>
            <person name="Antonio B.A."/>
            <person name="Baba T."/>
            <person name="Sakata K."/>
            <person name="Nagamura Y."/>
            <person name="Aoki H."/>
            <person name="Arikawa K."/>
            <person name="Arita K."/>
            <person name="Bito T."/>
            <person name="Chiden Y."/>
            <person name="Fujitsuka N."/>
            <person name="Fukunaka R."/>
            <person name="Hamada M."/>
            <person name="Harada C."/>
            <person name="Hayashi A."/>
            <person name="Hijishita S."/>
            <person name="Honda M."/>
            <person name="Hosokawa S."/>
            <person name="Ichikawa Y."/>
            <person name="Idonuma A."/>
            <person name="Iijima M."/>
            <person name="Ikeda M."/>
            <person name="Ikeno M."/>
            <person name="Ito K."/>
            <person name="Ito S."/>
            <person name="Ito T."/>
            <person name="Ito Y."/>
            <person name="Ito Y."/>
            <person name="Iwabuchi A."/>
            <person name="Kamiya K."/>
            <person name="Karasawa W."/>
            <person name="Kurita K."/>
            <person name="Katagiri S."/>
            <person name="Kikuta A."/>
            <person name="Kobayashi H."/>
            <person name="Kobayashi N."/>
            <person name="Machita K."/>
            <person name="Maehara T."/>
            <person name="Masukawa M."/>
            <person name="Mizubayashi T."/>
            <person name="Mukai Y."/>
            <person name="Nagasaki H."/>
            <person name="Nagata Y."/>
            <person name="Naito S."/>
            <person name="Nakashima M."/>
            <person name="Nakama Y."/>
            <person name="Nakamichi Y."/>
            <person name="Nakamura M."/>
            <person name="Meguro A."/>
            <person name="Negishi M."/>
            <person name="Ohta I."/>
            <person name="Ohta T."/>
            <person name="Okamoto M."/>
            <person name="Ono N."/>
            <person name="Saji S."/>
            <person name="Sakaguchi M."/>
            <person name="Sakai K."/>
            <person name="Shibata M."/>
            <person name="Shimokawa T."/>
            <person name="Song J."/>
            <person name="Takazaki Y."/>
            <person name="Terasawa K."/>
            <person name="Tsugane M."/>
            <person name="Tsuji K."/>
            <person name="Ueda S."/>
            <person name="Waki K."/>
            <person name="Yamagata H."/>
            <person name="Yamamoto M."/>
            <person name="Yamamoto S."/>
            <person name="Yamane H."/>
            <person name="Yoshiki S."/>
            <person name="Yoshihara R."/>
            <person name="Yukawa K."/>
            <person name="Zhong H."/>
            <person name="Yano M."/>
            <person name="Yuan Q."/>
            <person name="Ouyang S."/>
            <person name="Liu J."/>
            <person name="Jones K.M."/>
            <person name="Gansberger K."/>
            <person name="Moffat K."/>
            <person name="Hill J."/>
            <person name="Bera J."/>
            <person name="Fadrosh D."/>
            <person name="Jin S."/>
            <person name="Johri S."/>
            <person name="Kim M."/>
            <person name="Overton L."/>
            <person name="Reardon M."/>
            <person name="Tsitrin T."/>
            <person name="Vuong H."/>
            <person name="Weaver B."/>
            <person name="Ciecko A."/>
            <person name="Tallon L."/>
            <person name="Jackson J."/>
            <person name="Pai G."/>
            <person name="Aken S.V."/>
            <person name="Utterback T."/>
            <person name="Reidmuller S."/>
            <person name="Feldblyum T."/>
            <person name="Hsiao J."/>
            <person name="Zismann V."/>
            <person name="Iobst S."/>
            <person name="de Vazeille A.R."/>
            <person name="Buell C.R."/>
            <person name="Ying K."/>
            <person name="Li Y."/>
            <person name="Lu T."/>
            <person name="Huang Y."/>
            <person name="Zhao Q."/>
            <person name="Feng Q."/>
            <person name="Zhang L."/>
            <person name="Zhu J."/>
            <person name="Weng Q."/>
            <person name="Mu J."/>
            <person name="Lu Y."/>
            <person name="Fan D."/>
            <person name="Liu Y."/>
            <person name="Guan J."/>
            <person name="Zhang Y."/>
            <person name="Yu S."/>
            <person name="Liu X."/>
            <person name="Zhang Y."/>
            <person name="Hong G."/>
            <person name="Han B."/>
            <person name="Choisne N."/>
            <person name="Demange N."/>
            <person name="Orjeda G."/>
            <person name="Samain S."/>
            <person name="Cattolico L."/>
            <person name="Pelletier E."/>
            <person name="Couloux A."/>
            <person name="Segurens B."/>
            <person name="Wincker P."/>
            <person name="D'Hont A."/>
            <person name="Scarpelli C."/>
            <person name="Weissenbach J."/>
            <person name="Salanoubat M."/>
            <person name="Quetier F."/>
            <person name="Yu Y."/>
            <person name="Kim H.R."/>
            <person name="Rambo T."/>
            <person name="Currie J."/>
            <person name="Collura K."/>
            <person name="Luo M."/>
            <person name="Yang T."/>
            <person name="Ammiraju J.S.S."/>
            <person name="Engler F."/>
            <person name="Soderlund C."/>
            <person name="Wing R.A."/>
            <person name="Palmer L.E."/>
            <person name="de la Bastide M."/>
            <person name="Spiegel L."/>
            <person name="Nascimento L."/>
            <person name="Zutavern T."/>
            <person name="O'Shaughnessy A."/>
            <person name="Dike S."/>
            <person name="Dedhia N."/>
            <person name="Preston R."/>
            <person name="Balija V."/>
            <person name="McCombie W.R."/>
            <person name="Chow T."/>
            <person name="Chen H."/>
            <person name="Chung M."/>
            <person name="Chen C."/>
            <person name="Shaw J."/>
            <person name="Wu H."/>
            <person name="Hsiao K."/>
            <person name="Chao Y."/>
            <person name="Chu M."/>
            <person name="Cheng C."/>
            <person name="Hour A."/>
            <person name="Lee P."/>
            <person name="Lin S."/>
            <person name="Lin Y."/>
            <person name="Liou J."/>
            <person name="Liu S."/>
            <person name="Hsing Y."/>
            <person name="Raghuvanshi S."/>
            <person name="Mohanty A."/>
            <person name="Bharti A.K."/>
            <person name="Gaur A."/>
            <person name="Gupta V."/>
            <person name="Kumar D."/>
            <person name="Ravi V."/>
            <person name="Vij S."/>
            <person name="Kapur A."/>
            <person name="Khurana P."/>
            <person name="Khurana P."/>
            <person name="Khurana J.P."/>
            <person name="Tyagi A.K."/>
            <person name="Gaikwad K."/>
            <person name="Singh A."/>
            <person name="Dalal V."/>
            <person name="Srivastava S."/>
            <person name="Dixit A."/>
            <person name="Pal A.K."/>
            <person name="Ghazi I.A."/>
            <person name="Yadav M."/>
            <person name="Pandit A."/>
            <person name="Bhargava A."/>
            <person name="Sureshbabu K."/>
            <person name="Batra K."/>
            <person name="Sharma T.R."/>
            <person name="Mohapatra T."/>
            <person name="Singh N.K."/>
            <person name="Messing J."/>
            <person name="Nelson A.B."/>
            <person name="Fuks G."/>
            <person name="Kavchok S."/>
            <person name="Keizer G."/>
            <person name="Linton E."/>
            <person name="Llaca V."/>
            <person name="Song R."/>
            <person name="Tanyolac B."/>
            <person name="Young S."/>
            <person name="Ho-Il K."/>
            <person name="Hahn J.H."/>
            <person name="Sangsakoo G."/>
            <person name="Vanavichit A."/>
            <person name="de Mattos Luiz.A.T."/>
            <person name="Zimmer P.D."/>
            <person name="Malone G."/>
            <person name="Dellagostin O."/>
            <person name="de Oliveira A.C."/>
            <person name="Bevan M."/>
            <person name="Bancroft I."/>
            <person name="Minx P."/>
            <person name="Cordum H."/>
            <person name="Wilson R."/>
            <person name="Cheng Z."/>
            <person name="Jin W."/>
            <person name="Jiang J."/>
            <person name="Leong S.A."/>
            <person name="Iwama H."/>
            <person name="Gojobori T."/>
            <person name="Itoh T."/>
            <person name="Niimura Y."/>
            <person name="Fujii Y."/>
            <person name="Habara T."/>
            <person name="Sakai H."/>
            <person name="Sato Y."/>
            <person name="Wilson G."/>
            <person name="Kumar K."/>
            <person name="McCouch S."/>
            <person name="Juretic N."/>
            <person name="Hoen D."/>
            <person name="Wright S."/>
            <person name="Bruskiewich R."/>
            <person name="Bureau T."/>
            <person name="Miyao A."/>
            <person name="Hirochika H."/>
            <person name="Nishikawa T."/>
            <person name="Kadowaki K."/>
            <person name="Sugiura M."/>
            <person name="Burr B."/>
            <person name="Sasaki T."/>
        </authorList>
    </citation>
    <scope>NUCLEOTIDE SEQUENCE [LARGE SCALE GENOMIC DNA]</scope>
    <source>
        <strain evidence="3">cv. Nipponbare</strain>
    </source>
</reference>
<dbReference type="EMBL" id="AL731644">
    <property type="protein sequence ID" value="CAE05224.2"/>
    <property type="molecule type" value="Genomic_DNA"/>
</dbReference>
<feature type="region of interest" description="Disordered" evidence="1">
    <location>
        <begin position="62"/>
        <end position="147"/>
    </location>
</feature>
<dbReference type="Proteomes" id="UP000000763">
    <property type="component" value="Chromosome 4"/>
</dbReference>
<feature type="compositionally biased region" description="Polar residues" evidence="1">
    <location>
        <begin position="105"/>
        <end position="121"/>
    </location>
</feature>
<protein>
    <submittedName>
        <fullName evidence="2">OSJNBa0011K22.6 protein</fullName>
    </submittedName>
</protein>
<evidence type="ECO:0000313" key="3">
    <source>
        <dbReference type="Proteomes" id="UP000000763"/>
    </source>
</evidence>
<dbReference type="AlphaFoldDB" id="Q7F8V3"/>
<evidence type="ECO:0000256" key="1">
    <source>
        <dbReference type="SAM" id="MobiDB-lite"/>
    </source>
</evidence>
<gene>
    <name evidence="2" type="primary">OSJNBa0011K22.6</name>
</gene>
<evidence type="ECO:0000313" key="2">
    <source>
        <dbReference type="EMBL" id="CAE05224.2"/>
    </source>
</evidence>
<sequence>MNTAARSQEIKQGLWKYSDERCRWHTFSSVQANVHSAYMRSDELKETDADKLTDVKIRVDPPKLLVQAHGDQSEDQETPMSINTRPPRRRGDTDNTIDDHHNQHTYHNIRNNRSHSIQANIRQDKPPDIDIRDTPGSTLSGTFRGRP</sequence>
<reference evidence="3" key="2">
    <citation type="journal article" date="2008" name="Nucleic Acids Res.">
        <title>The rice annotation project database (RAP-DB): 2008 update.</title>
        <authorList>
            <consortium name="The rice annotation project (RAP)"/>
        </authorList>
    </citation>
    <scope>GENOME REANNOTATION</scope>
    <source>
        <strain evidence="3">cv. Nipponbare</strain>
    </source>
</reference>
<accession>Q7F8V3</accession>
<name>Q7F8V3_ORYSJ</name>
<organism evidence="2 3">
    <name type="scientific">Oryza sativa subsp. japonica</name>
    <name type="common">Rice</name>
    <dbReference type="NCBI Taxonomy" id="39947"/>
    <lineage>
        <taxon>Eukaryota</taxon>
        <taxon>Viridiplantae</taxon>
        <taxon>Streptophyta</taxon>
        <taxon>Embryophyta</taxon>
        <taxon>Tracheophyta</taxon>
        <taxon>Spermatophyta</taxon>
        <taxon>Magnoliopsida</taxon>
        <taxon>Liliopsida</taxon>
        <taxon>Poales</taxon>
        <taxon>Poaceae</taxon>
        <taxon>BOP clade</taxon>
        <taxon>Oryzoideae</taxon>
        <taxon>Oryzeae</taxon>
        <taxon>Oryzinae</taxon>
        <taxon>Oryza</taxon>
        <taxon>Oryza sativa</taxon>
    </lineage>
</organism>
<proteinExistence type="predicted"/>
<feature type="compositionally biased region" description="Basic and acidic residues" evidence="1">
    <location>
        <begin position="122"/>
        <end position="133"/>
    </location>
</feature>